<reference evidence="9 10" key="1">
    <citation type="submission" date="2020-09" db="EMBL/GenBank/DDBJ databases">
        <title>Diversity and distribution of actinomycetes associated with coral in the coast of Hainan.</title>
        <authorList>
            <person name="Li F."/>
        </authorList>
    </citation>
    <scope>NUCLEOTIDE SEQUENCE [LARGE SCALE GENOMIC DNA]</scope>
    <source>
        <strain evidence="9 10">HNM0947</strain>
    </source>
</reference>
<keyword evidence="10" id="KW-1185">Reference proteome</keyword>
<keyword evidence="5" id="KW-0722">Serine protease inhibitor</keyword>
<evidence type="ECO:0000256" key="5">
    <source>
        <dbReference type="ARBA" id="ARBA00022900"/>
    </source>
</evidence>
<evidence type="ECO:0000256" key="7">
    <source>
        <dbReference type="SAM" id="SignalP"/>
    </source>
</evidence>
<evidence type="ECO:0000256" key="1">
    <source>
        <dbReference type="ARBA" id="ARBA00004613"/>
    </source>
</evidence>
<dbReference type="InterPro" id="IPR023549">
    <property type="entry name" value="Subtilisin_inhibitor"/>
</dbReference>
<dbReference type="Gene3D" id="3.30.350.10">
    <property type="entry name" value="Subtilisin inhibitor-like"/>
    <property type="match status" value="1"/>
</dbReference>
<keyword evidence="4" id="KW-0646">Protease inhibitor</keyword>
<proteinExistence type="inferred from homology"/>
<feature type="chain" id="PRO_5045086550" description="Subtilisin inhibitor domain-containing protein" evidence="7">
    <location>
        <begin position="29"/>
        <end position="124"/>
    </location>
</feature>
<protein>
    <recommendedName>
        <fullName evidence="8">Subtilisin inhibitor domain-containing protein</fullName>
    </recommendedName>
</protein>
<accession>A0ABR9P1W5</accession>
<organism evidence="9 10">
    <name type="scientific">Nocardiopsis coralli</name>
    <dbReference type="NCBI Taxonomy" id="2772213"/>
    <lineage>
        <taxon>Bacteria</taxon>
        <taxon>Bacillati</taxon>
        <taxon>Actinomycetota</taxon>
        <taxon>Actinomycetes</taxon>
        <taxon>Streptosporangiales</taxon>
        <taxon>Nocardiopsidaceae</taxon>
        <taxon>Nocardiopsis</taxon>
    </lineage>
</organism>
<dbReference type="RefSeq" id="WP_193120487.1">
    <property type="nucleotide sequence ID" value="NZ_JADBGI010000003.1"/>
</dbReference>
<evidence type="ECO:0000256" key="2">
    <source>
        <dbReference type="ARBA" id="ARBA00010472"/>
    </source>
</evidence>
<evidence type="ECO:0000256" key="4">
    <source>
        <dbReference type="ARBA" id="ARBA00022690"/>
    </source>
</evidence>
<comment type="similarity">
    <text evidence="2">Belongs to the protease inhibitor I16 (SSI) family.</text>
</comment>
<evidence type="ECO:0000313" key="10">
    <source>
        <dbReference type="Proteomes" id="UP000806528"/>
    </source>
</evidence>
<evidence type="ECO:0000259" key="8">
    <source>
        <dbReference type="Pfam" id="PF00720"/>
    </source>
</evidence>
<keyword evidence="6" id="KW-1015">Disulfide bond</keyword>
<evidence type="ECO:0000256" key="3">
    <source>
        <dbReference type="ARBA" id="ARBA00022525"/>
    </source>
</evidence>
<gene>
    <name evidence="9" type="ORF">IDM40_03745</name>
</gene>
<keyword evidence="7" id="KW-0732">Signal</keyword>
<sequence length="124" mass="13202">MQRTILGPALACAAAAALAVGLTNPASAARTDADYVLSVEFENSGEYRQVSLDCLPAEGTHPRAQEACDLIEEHGSIEAVPAEDGQCTMEYNPVRASSMGWEEYEETFSNPCLLGLAKGAVFDF</sequence>
<name>A0ABR9P1W5_9ACTN</name>
<dbReference type="SUPFAM" id="SSF55399">
    <property type="entry name" value="Subtilisin inhibitor"/>
    <property type="match status" value="1"/>
</dbReference>
<comment type="subcellular location">
    <subcellularLocation>
        <location evidence="1">Secreted</location>
    </subcellularLocation>
</comment>
<keyword evidence="3" id="KW-0964">Secreted</keyword>
<feature type="domain" description="Subtilisin inhibitor" evidence="8">
    <location>
        <begin position="43"/>
        <end position="110"/>
    </location>
</feature>
<feature type="signal peptide" evidence="7">
    <location>
        <begin position="1"/>
        <end position="28"/>
    </location>
</feature>
<evidence type="ECO:0000313" key="9">
    <source>
        <dbReference type="EMBL" id="MBE2997826.1"/>
    </source>
</evidence>
<dbReference type="Pfam" id="PF00720">
    <property type="entry name" value="SSI"/>
    <property type="match status" value="1"/>
</dbReference>
<dbReference type="EMBL" id="JADBGI010000003">
    <property type="protein sequence ID" value="MBE2997826.1"/>
    <property type="molecule type" value="Genomic_DNA"/>
</dbReference>
<evidence type="ECO:0000256" key="6">
    <source>
        <dbReference type="ARBA" id="ARBA00023157"/>
    </source>
</evidence>
<dbReference type="InterPro" id="IPR036819">
    <property type="entry name" value="Subtilisin_inhibitor-like_sf"/>
</dbReference>
<dbReference type="Proteomes" id="UP000806528">
    <property type="component" value="Unassembled WGS sequence"/>
</dbReference>
<comment type="caution">
    <text evidence="9">The sequence shown here is derived from an EMBL/GenBank/DDBJ whole genome shotgun (WGS) entry which is preliminary data.</text>
</comment>